<sequence>MIGFRFLPPAERVVIAPLLQSYAGEMRPLLRGSEPADGHAAAAMLCADPRTEVLLCERDGAPAGFAILFDLPEVVFARRCGMLDDLYVHPEHRRRGIARAMLDHLAGEGRRRRWSHLRWIVPAGDQDAIRLYEQVAERAGWLSFVIRLDAEASL</sequence>
<evidence type="ECO:0000313" key="4">
    <source>
        <dbReference type="EMBL" id="MFC0408926.1"/>
    </source>
</evidence>
<dbReference type="SUPFAM" id="SSF55729">
    <property type="entry name" value="Acyl-CoA N-acyltransferases (Nat)"/>
    <property type="match status" value="1"/>
</dbReference>
<evidence type="ECO:0000313" key="5">
    <source>
        <dbReference type="Proteomes" id="UP001589865"/>
    </source>
</evidence>
<dbReference type="PROSITE" id="PS51186">
    <property type="entry name" value="GNAT"/>
    <property type="match status" value="1"/>
</dbReference>
<dbReference type="CDD" id="cd04301">
    <property type="entry name" value="NAT_SF"/>
    <property type="match status" value="1"/>
</dbReference>
<dbReference type="InterPro" id="IPR016181">
    <property type="entry name" value="Acyl_CoA_acyltransferase"/>
</dbReference>
<comment type="caution">
    <text evidence="4">The sequence shown here is derived from an EMBL/GenBank/DDBJ whole genome shotgun (WGS) entry which is preliminary data.</text>
</comment>
<accession>A0ABV6JT74</accession>
<evidence type="ECO:0000259" key="3">
    <source>
        <dbReference type="PROSITE" id="PS51186"/>
    </source>
</evidence>
<evidence type="ECO:0000256" key="2">
    <source>
        <dbReference type="ARBA" id="ARBA00023315"/>
    </source>
</evidence>
<dbReference type="EMBL" id="JBHLUN010000008">
    <property type="protein sequence ID" value="MFC0408926.1"/>
    <property type="molecule type" value="Genomic_DNA"/>
</dbReference>
<keyword evidence="5" id="KW-1185">Reference proteome</keyword>
<dbReference type="Proteomes" id="UP001589865">
    <property type="component" value="Unassembled WGS sequence"/>
</dbReference>
<dbReference type="InterPro" id="IPR050832">
    <property type="entry name" value="Bact_Acetyltransf"/>
</dbReference>
<gene>
    <name evidence="4" type="ORF">ACFFGY_11730</name>
</gene>
<dbReference type="RefSeq" id="WP_377044680.1">
    <property type="nucleotide sequence ID" value="NZ_JBHLUN010000008.1"/>
</dbReference>
<dbReference type="GO" id="GO:0016746">
    <property type="term" value="F:acyltransferase activity"/>
    <property type="evidence" value="ECO:0007669"/>
    <property type="project" value="UniProtKB-KW"/>
</dbReference>
<keyword evidence="1 4" id="KW-0808">Transferase</keyword>
<evidence type="ECO:0000256" key="1">
    <source>
        <dbReference type="ARBA" id="ARBA00022679"/>
    </source>
</evidence>
<name>A0ABV6JT74_9PROT</name>
<dbReference type="Pfam" id="PF00583">
    <property type="entry name" value="Acetyltransf_1"/>
    <property type="match status" value="1"/>
</dbReference>
<keyword evidence="2 4" id="KW-0012">Acyltransferase</keyword>
<dbReference type="Gene3D" id="3.40.630.30">
    <property type="match status" value="1"/>
</dbReference>
<dbReference type="InterPro" id="IPR000182">
    <property type="entry name" value="GNAT_dom"/>
</dbReference>
<dbReference type="PANTHER" id="PTHR43877">
    <property type="entry name" value="AMINOALKYLPHOSPHONATE N-ACETYLTRANSFERASE-RELATED-RELATED"/>
    <property type="match status" value="1"/>
</dbReference>
<organism evidence="4 5">
    <name type="scientific">Roseomonas elaeocarpi</name>
    <dbReference type="NCBI Taxonomy" id="907779"/>
    <lineage>
        <taxon>Bacteria</taxon>
        <taxon>Pseudomonadati</taxon>
        <taxon>Pseudomonadota</taxon>
        <taxon>Alphaproteobacteria</taxon>
        <taxon>Acetobacterales</taxon>
        <taxon>Roseomonadaceae</taxon>
        <taxon>Roseomonas</taxon>
    </lineage>
</organism>
<proteinExistence type="predicted"/>
<dbReference type="EC" id="2.3.-.-" evidence="4"/>
<reference evidence="4 5" key="1">
    <citation type="submission" date="2024-09" db="EMBL/GenBank/DDBJ databases">
        <authorList>
            <person name="Sun Q."/>
            <person name="Mori K."/>
        </authorList>
    </citation>
    <scope>NUCLEOTIDE SEQUENCE [LARGE SCALE GENOMIC DNA]</scope>
    <source>
        <strain evidence="4 5">TBRC 5777</strain>
    </source>
</reference>
<feature type="domain" description="N-acetyltransferase" evidence="3">
    <location>
        <begin position="13"/>
        <end position="151"/>
    </location>
</feature>
<protein>
    <submittedName>
        <fullName evidence="4">GNAT family N-acetyltransferase</fullName>
        <ecNumber evidence="4">2.3.-.-</ecNumber>
    </submittedName>
</protein>